<accession>A0ABQ8Q8D5</accession>
<dbReference type="InterPro" id="IPR036881">
    <property type="entry name" value="Glyco_hydro_3_C_sf"/>
</dbReference>
<evidence type="ECO:0000313" key="2">
    <source>
        <dbReference type="EMBL" id="KAJ3994802.1"/>
    </source>
</evidence>
<keyword evidence="1" id="KW-0378">Hydrolase</keyword>
<dbReference type="Gene3D" id="3.40.50.1700">
    <property type="entry name" value="Glycoside hydrolase family 3 C-terminal domain"/>
    <property type="match status" value="1"/>
</dbReference>
<name>A0ABQ8Q8D5_9AGAR</name>
<evidence type="ECO:0000256" key="1">
    <source>
        <dbReference type="ARBA" id="ARBA00022801"/>
    </source>
</evidence>
<protein>
    <submittedName>
        <fullName evidence="2">Uncharacterized protein</fullName>
    </submittedName>
</protein>
<sequence length="286" mass="31910">MVEMINNGHLIRILTPYYHLGQDNTIGPPYVNDTAGYRNVEIGMSSVTVLLKNTGGLPLKKPKDVAETDATDNMYGANSCGATNSACLIKQSCAFYALTYSPYIYIITPLDALKQRAIQDNTEDSNFSSTAEAAIATMLPSFQWGEWTLRVSTPYRRRRLFLVAQGLSTIHSSNVVVLVIHATGGTYHISIPEDGQPIRVLRGFRISIRVKSTYRYMYISTLVHFAIHRKDGHWSVPGPSSQQWANTALVRTFTIYVFMSAPSSRIFCLSYWTPSFLSFNGGLQDN</sequence>
<reference evidence="2" key="1">
    <citation type="submission" date="2022-08" db="EMBL/GenBank/DDBJ databases">
        <authorList>
            <consortium name="DOE Joint Genome Institute"/>
            <person name="Min B."/>
            <person name="Riley R."/>
            <person name="Sierra-Patev S."/>
            <person name="Naranjo-Ortiz M."/>
            <person name="Looney B."/>
            <person name="Konkel Z."/>
            <person name="Slot J.C."/>
            <person name="Sakamoto Y."/>
            <person name="Steenwyk J.L."/>
            <person name="Rokas A."/>
            <person name="Carro J."/>
            <person name="Camarero S."/>
            <person name="Ferreira P."/>
            <person name="Molpeceres G."/>
            <person name="Ruiz-Duenas F.J."/>
            <person name="Serrano A."/>
            <person name="Henrissat B."/>
            <person name="Drula E."/>
            <person name="Hughes K.W."/>
            <person name="Mata J.L."/>
            <person name="Ishikawa N.K."/>
            <person name="Vargas-Isla R."/>
            <person name="Ushijima S."/>
            <person name="Smith C.A."/>
            <person name="Ahrendt S."/>
            <person name="Andreopoulos W."/>
            <person name="He G."/>
            <person name="Labutti K."/>
            <person name="Lipzen A."/>
            <person name="Ng V."/>
            <person name="Sandor L."/>
            <person name="Barry K."/>
            <person name="Martinez A.T."/>
            <person name="Xiao Y."/>
            <person name="Gibbons J.G."/>
            <person name="Terashima K."/>
            <person name="Hibbett D.S."/>
            <person name="Grigoriev I.V."/>
        </authorList>
    </citation>
    <scope>NUCLEOTIDE SEQUENCE</scope>
    <source>
        <strain evidence="2">TFB10827</strain>
    </source>
</reference>
<evidence type="ECO:0000313" key="3">
    <source>
        <dbReference type="Proteomes" id="UP001163828"/>
    </source>
</evidence>
<keyword evidence="3" id="KW-1185">Reference proteome</keyword>
<comment type="caution">
    <text evidence="2">The sequence shown here is derived from an EMBL/GenBank/DDBJ whole genome shotgun (WGS) entry which is preliminary data.</text>
</comment>
<dbReference type="EMBL" id="MU790683">
    <property type="protein sequence ID" value="KAJ3994802.1"/>
    <property type="molecule type" value="Genomic_DNA"/>
</dbReference>
<proteinExistence type="predicted"/>
<gene>
    <name evidence="2" type="ORF">F5050DRAFT_1771512</name>
</gene>
<dbReference type="Proteomes" id="UP001163828">
    <property type="component" value="Unassembled WGS sequence"/>
</dbReference>
<organism evidence="2 3">
    <name type="scientific">Lentinula boryana</name>
    <dbReference type="NCBI Taxonomy" id="40481"/>
    <lineage>
        <taxon>Eukaryota</taxon>
        <taxon>Fungi</taxon>
        <taxon>Dikarya</taxon>
        <taxon>Basidiomycota</taxon>
        <taxon>Agaricomycotina</taxon>
        <taxon>Agaricomycetes</taxon>
        <taxon>Agaricomycetidae</taxon>
        <taxon>Agaricales</taxon>
        <taxon>Marasmiineae</taxon>
        <taxon>Omphalotaceae</taxon>
        <taxon>Lentinula</taxon>
    </lineage>
</organism>